<accession>A0AAX3ZZL8</accession>
<keyword evidence="1" id="KW-0614">Plasmid</keyword>
<dbReference type="RefSeq" id="WP_308372605.1">
    <property type="nucleotide sequence ID" value="NZ_CP133191.1"/>
</dbReference>
<evidence type="ECO:0000313" key="2">
    <source>
        <dbReference type="Proteomes" id="UP001230933"/>
    </source>
</evidence>
<name>A0AAX3ZZL8_RHOER</name>
<proteinExistence type="predicted"/>
<evidence type="ECO:0000313" key="1">
    <source>
        <dbReference type="EMBL" id="WMN03081.1"/>
    </source>
</evidence>
<protein>
    <submittedName>
        <fullName evidence="1">DUF4238 domain-containing protein</fullName>
    </submittedName>
</protein>
<dbReference type="EMBL" id="CP133191">
    <property type="protein sequence ID" value="WMN03081.1"/>
    <property type="molecule type" value="Genomic_DNA"/>
</dbReference>
<reference evidence="1" key="1">
    <citation type="submission" date="2023-08" db="EMBL/GenBank/DDBJ databases">
        <title>Isolation and Characterization of Rhodococcus erythropolis MGMM8.</title>
        <authorList>
            <person name="Diabankana R.G.C."/>
            <person name="Afordoanyi D.M."/>
            <person name="Validov S.Z."/>
        </authorList>
    </citation>
    <scope>NUCLEOTIDE SEQUENCE</scope>
    <source>
        <strain evidence="1">MGMM8</strain>
        <plasmid evidence="1">pMGMM8_1</plasmid>
    </source>
</reference>
<dbReference type="AlphaFoldDB" id="A0AAX3ZZL8"/>
<dbReference type="InterPro" id="IPR025332">
    <property type="entry name" value="DUF4238"/>
</dbReference>
<dbReference type="Pfam" id="PF14022">
    <property type="entry name" value="DUF4238"/>
    <property type="match status" value="1"/>
</dbReference>
<organism evidence="1 2">
    <name type="scientific">Rhodococcus erythropolis</name>
    <name type="common">Arthrobacter picolinophilus</name>
    <dbReference type="NCBI Taxonomy" id="1833"/>
    <lineage>
        <taxon>Bacteria</taxon>
        <taxon>Bacillati</taxon>
        <taxon>Actinomycetota</taxon>
        <taxon>Actinomycetes</taxon>
        <taxon>Mycobacteriales</taxon>
        <taxon>Nocardiaceae</taxon>
        <taxon>Rhodococcus</taxon>
        <taxon>Rhodococcus erythropolis group</taxon>
    </lineage>
</organism>
<dbReference type="Proteomes" id="UP001230933">
    <property type="component" value="Plasmid pMGMM8_1"/>
</dbReference>
<sequence length="347" mass="38969">MIDSATDHPDMAPYHHIVPRFYLAQFADLKMIQRVELQYGTTRKKSVKSVGGLQGFYSVPEAEDPEIFERELFGAIENKAAPIFKKIIHEDYWPLIPEDRAIVANFLAIQFLRGNDRRTEQSEMKTSLGRLQTAANGPDAVRDELKELTSKEGVTLDFDEVWNERVGTDTKVEATAAEHMKLLVRSLPEAIDCFAGRPWMLVPFNRKHLLTCDSPVSLAPHPEDSPFMGVGLATAYRILFPISRQFGLLLTTPNEETPSEDLEKSTIKIWSGNADEKLTPTARLARQFNELSIANARENIFHHPDDGDLVPDPLPQPRTQEMQADGLEELIAELNAQGGLAQGHDEE</sequence>
<gene>
    <name evidence="1" type="ORF">QIE55_32245</name>
</gene>
<geneLocation type="plasmid" evidence="1 2">
    <name>pMGMM8_1</name>
</geneLocation>